<reference evidence="2" key="1">
    <citation type="submission" date="2017-08" db="EMBL/GenBank/DDBJ databases">
        <authorList>
            <person name="Huang Z."/>
        </authorList>
    </citation>
    <scope>NUCLEOTIDE SEQUENCE [LARGE SCALE GENOMIC DNA]</scope>
    <source>
        <strain evidence="2">SA5d-4</strain>
    </source>
</reference>
<dbReference type="Proteomes" id="UP000217083">
    <property type="component" value="Unassembled WGS sequence"/>
</dbReference>
<reference evidence="1 2" key="2">
    <citation type="submission" date="2017-09" db="EMBL/GenBank/DDBJ databases">
        <title>Bacillus patelloidae sp. nov., isolated from the intestinal tract of a marine limpet.</title>
        <authorList>
            <person name="Liu R."/>
            <person name="Dong C."/>
            <person name="Shao Z."/>
        </authorList>
    </citation>
    <scope>NUCLEOTIDE SEQUENCE [LARGE SCALE GENOMIC DNA]</scope>
    <source>
        <strain evidence="1 2">SA5d-4</strain>
    </source>
</reference>
<protein>
    <recommendedName>
        <fullName evidence="3">Lipoprotein</fullName>
    </recommendedName>
</protein>
<dbReference type="EMBL" id="NPIA01000002">
    <property type="protein sequence ID" value="OZM57913.1"/>
    <property type="molecule type" value="Genomic_DNA"/>
</dbReference>
<name>A0A263BVZ5_9BACI</name>
<keyword evidence="2" id="KW-1185">Reference proteome</keyword>
<organism evidence="1 2">
    <name type="scientific">Lottiidibacillus patelloidae</name>
    <dbReference type="NCBI Taxonomy" id="2670334"/>
    <lineage>
        <taxon>Bacteria</taxon>
        <taxon>Bacillati</taxon>
        <taxon>Bacillota</taxon>
        <taxon>Bacilli</taxon>
        <taxon>Bacillales</taxon>
        <taxon>Bacillaceae</taxon>
        <taxon>Lottiidibacillus</taxon>
    </lineage>
</organism>
<proteinExistence type="predicted"/>
<evidence type="ECO:0000313" key="1">
    <source>
        <dbReference type="EMBL" id="OZM57913.1"/>
    </source>
</evidence>
<dbReference type="PROSITE" id="PS51257">
    <property type="entry name" value="PROKAR_LIPOPROTEIN"/>
    <property type="match status" value="1"/>
</dbReference>
<sequence length="396" mass="43328">MNKKGLKIFAGVLLAGSLLVGCNSEKEQGNEENNNQEQNQEQNEFAIENTTTAKQVAAYVEIMTELGNAKEGNAVDWDKVKATYVDTLQSAVAEVSSDLDTAITAAIEGGKTEQIDANVARQIIDKTTQSYFYNKQKSLHKDVIAAMKAGNDLDAKNIFAELKHLVNEVMLPTAVKRDGYYGLTDEDSMEQNILAGLSAQEQALNTGNVDDYSVYKQITDKTLYRSYYLAALSYVEKIEAAVTSGEYDTVSLQNKQAEAWGFYQAIKGSLSGGDEEAALKIDEKLTLFVSNPENLKAEEVSELFTKAFVGKIKSYHAKAPKALEENDVTSARGSALEGNVFMQDIKLVMIEKLGAEKTEETFANANSWFEAISNGNVEEAATYSASIVEALDMLVK</sequence>
<dbReference type="RefSeq" id="WP_094923213.1">
    <property type="nucleotide sequence ID" value="NZ_NPIA01000002.1"/>
</dbReference>
<evidence type="ECO:0000313" key="2">
    <source>
        <dbReference type="Proteomes" id="UP000217083"/>
    </source>
</evidence>
<evidence type="ECO:0008006" key="3">
    <source>
        <dbReference type="Google" id="ProtNLM"/>
    </source>
</evidence>
<accession>A0A263BVZ5</accession>
<comment type="caution">
    <text evidence="1">The sequence shown here is derived from an EMBL/GenBank/DDBJ whole genome shotgun (WGS) entry which is preliminary data.</text>
</comment>
<gene>
    <name evidence="1" type="ORF">CIB95_06040</name>
</gene>
<dbReference type="AlphaFoldDB" id="A0A263BVZ5"/>